<dbReference type="SMART" id="SM00100">
    <property type="entry name" value="cNMP"/>
    <property type="match status" value="1"/>
</dbReference>
<sequence>MSTTIEMLAEVPLFALLDDQERALLADRVELVTFKEDETIFRFGDPGDSMYILKSGEVELSVKTKTGEVMFLERPSAGDFFGEISLLDEGPRTATAVAKLDVEAIEVDRGDLDELFRIRPAAAMDLLAATGKRLRHNAMLLRNAATRNVNEEVEDKRSLVMKAADWIAAFSGSLPFLFLHLGFFAIWIGLNIPPISLNFDPFPFGFLTLVVSLEAIILSVFVLLSQNRQVERDRVRSDVEYDVNLKAEMQIAHMHEKVDMVYSEVTRRLDRLEKQRGASHVHPAPRIEHPAPGAET</sequence>
<dbReference type="Proteomes" id="UP000064967">
    <property type="component" value="Chromosome"/>
</dbReference>
<dbReference type="InterPro" id="IPR014710">
    <property type="entry name" value="RmlC-like_jellyroll"/>
</dbReference>
<dbReference type="InterPro" id="IPR018488">
    <property type="entry name" value="cNMP-bd_CS"/>
</dbReference>
<dbReference type="PATRIC" id="fig|1391654.3.peg.2053"/>
<evidence type="ECO:0000256" key="1">
    <source>
        <dbReference type="SAM" id="MobiDB-lite"/>
    </source>
</evidence>
<feature type="transmembrane region" description="Helical" evidence="2">
    <location>
        <begin position="166"/>
        <end position="190"/>
    </location>
</feature>
<evidence type="ECO:0000256" key="2">
    <source>
        <dbReference type="SAM" id="Phobius"/>
    </source>
</evidence>
<feature type="region of interest" description="Disordered" evidence="1">
    <location>
        <begin position="274"/>
        <end position="296"/>
    </location>
</feature>
<dbReference type="KEGG" id="llu:AKJ09_02038"/>
<dbReference type="Pfam" id="PF00027">
    <property type="entry name" value="cNMP_binding"/>
    <property type="match status" value="1"/>
</dbReference>
<feature type="transmembrane region" description="Helical" evidence="2">
    <location>
        <begin position="202"/>
        <end position="224"/>
    </location>
</feature>
<organism evidence="4 5">
    <name type="scientific">Labilithrix luteola</name>
    <dbReference type="NCBI Taxonomy" id="1391654"/>
    <lineage>
        <taxon>Bacteria</taxon>
        <taxon>Pseudomonadati</taxon>
        <taxon>Myxococcota</taxon>
        <taxon>Polyangia</taxon>
        <taxon>Polyangiales</taxon>
        <taxon>Labilitrichaceae</taxon>
        <taxon>Labilithrix</taxon>
    </lineage>
</organism>
<dbReference type="PANTHER" id="PTHR41386">
    <property type="entry name" value="INTEGRAL MEMBRANE PROTEIN-RELATED"/>
    <property type="match status" value="1"/>
</dbReference>
<dbReference type="AlphaFoldDB" id="A0A0K1PQI4"/>
<dbReference type="SUPFAM" id="SSF51206">
    <property type="entry name" value="cAMP-binding domain-like"/>
    <property type="match status" value="1"/>
</dbReference>
<accession>A0A0K1PQI4</accession>
<dbReference type="PRINTS" id="PR00103">
    <property type="entry name" value="CAMPKINASE"/>
</dbReference>
<dbReference type="InterPro" id="IPR000595">
    <property type="entry name" value="cNMP-bd_dom"/>
</dbReference>
<dbReference type="OrthoDB" id="9795736at2"/>
<name>A0A0K1PQI4_9BACT</name>
<dbReference type="Gene3D" id="2.60.120.10">
    <property type="entry name" value="Jelly Rolls"/>
    <property type="match status" value="1"/>
</dbReference>
<dbReference type="InterPro" id="IPR018490">
    <property type="entry name" value="cNMP-bd_dom_sf"/>
</dbReference>
<feature type="domain" description="Cyclic nucleotide-binding" evidence="3">
    <location>
        <begin position="13"/>
        <end position="116"/>
    </location>
</feature>
<keyword evidence="2" id="KW-0472">Membrane</keyword>
<protein>
    <recommendedName>
        <fullName evidence="3">Cyclic nucleotide-binding domain-containing protein</fullName>
    </recommendedName>
</protein>
<dbReference type="STRING" id="1391654.AKJ09_02038"/>
<keyword evidence="2" id="KW-0812">Transmembrane</keyword>
<dbReference type="CDD" id="cd00038">
    <property type="entry name" value="CAP_ED"/>
    <property type="match status" value="1"/>
</dbReference>
<dbReference type="RefSeq" id="WP_146646830.1">
    <property type="nucleotide sequence ID" value="NZ_CP012333.1"/>
</dbReference>
<dbReference type="PROSITE" id="PS50042">
    <property type="entry name" value="CNMP_BINDING_3"/>
    <property type="match status" value="1"/>
</dbReference>
<proteinExistence type="predicted"/>
<evidence type="ECO:0000313" key="5">
    <source>
        <dbReference type="Proteomes" id="UP000064967"/>
    </source>
</evidence>
<evidence type="ECO:0000313" key="4">
    <source>
        <dbReference type="EMBL" id="AKU95374.1"/>
    </source>
</evidence>
<dbReference type="InterPro" id="IPR010406">
    <property type="entry name" value="DUF1003"/>
</dbReference>
<gene>
    <name evidence="4" type="ORF">AKJ09_02038</name>
</gene>
<dbReference type="EMBL" id="CP012333">
    <property type="protein sequence ID" value="AKU95374.1"/>
    <property type="molecule type" value="Genomic_DNA"/>
</dbReference>
<evidence type="ECO:0000259" key="3">
    <source>
        <dbReference type="PROSITE" id="PS50042"/>
    </source>
</evidence>
<dbReference type="Pfam" id="PF06210">
    <property type="entry name" value="DUF1003"/>
    <property type="match status" value="1"/>
</dbReference>
<keyword evidence="2" id="KW-1133">Transmembrane helix</keyword>
<keyword evidence="5" id="KW-1185">Reference proteome</keyword>
<dbReference type="PROSITE" id="PS00889">
    <property type="entry name" value="CNMP_BINDING_2"/>
    <property type="match status" value="1"/>
</dbReference>
<reference evidence="4 5" key="1">
    <citation type="submission" date="2015-08" db="EMBL/GenBank/DDBJ databases">
        <authorList>
            <person name="Babu N.S."/>
            <person name="Beckwith C.J."/>
            <person name="Beseler K.G."/>
            <person name="Brison A."/>
            <person name="Carone J.V."/>
            <person name="Caskin T.P."/>
            <person name="Diamond M."/>
            <person name="Durham M.E."/>
            <person name="Foxe J.M."/>
            <person name="Go M."/>
            <person name="Henderson B.A."/>
            <person name="Jones I.B."/>
            <person name="McGettigan J.A."/>
            <person name="Micheletti S.J."/>
            <person name="Nasrallah M.E."/>
            <person name="Ortiz D."/>
            <person name="Piller C.R."/>
            <person name="Privatt S.R."/>
            <person name="Schneider S.L."/>
            <person name="Sharp S."/>
            <person name="Smith T.C."/>
            <person name="Stanton J.D."/>
            <person name="Ullery H.E."/>
            <person name="Wilson R.J."/>
            <person name="Serrano M.G."/>
            <person name="Buck G."/>
            <person name="Lee V."/>
            <person name="Wang Y."/>
            <person name="Carvalho R."/>
            <person name="Voegtly L."/>
            <person name="Shi R."/>
            <person name="Duckworth R."/>
            <person name="Johnson A."/>
            <person name="Loviza R."/>
            <person name="Walstead R."/>
            <person name="Shah Z."/>
            <person name="Kiflezghi M."/>
            <person name="Wade K."/>
            <person name="Ball S.L."/>
            <person name="Bradley K.W."/>
            <person name="Asai D.J."/>
            <person name="Bowman C.A."/>
            <person name="Russell D.A."/>
            <person name="Pope W.H."/>
            <person name="Jacobs-Sera D."/>
            <person name="Hendrix R.W."/>
            <person name="Hatfull G.F."/>
        </authorList>
    </citation>
    <scope>NUCLEOTIDE SEQUENCE [LARGE SCALE GENOMIC DNA]</scope>
    <source>
        <strain evidence="4 5">DSM 27648</strain>
    </source>
</reference>
<dbReference type="PANTHER" id="PTHR41386:SF1">
    <property type="entry name" value="MEMBRANE PROTEIN"/>
    <property type="match status" value="1"/>
</dbReference>